<gene>
    <name evidence="2" type="ORF">PLOB_00028665</name>
</gene>
<reference evidence="2 3" key="1">
    <citation type="submission" date="2022-05" db="EMBL/GenBank/DDBJ databases">
        <authorList>
            <consortium name="Genoscope - CEA"/>
            <person name="William W."/>
        </authorList>
    </citation>
    <scope>NUCLEOTIDE SEQUENCE [LARGE SCALE GENOMIC DNA]</scope>
</reference>
<proteinExistence type="predicted"/>
<dbReference type="PANTHER" id="PTHR26392">
    <property type="entry name" value="MITOGEN-ACTIVATED PROTEIN KINASE KINASE KINASE 7-RELATED"/>
    <property type="match status" value="1"/>
</dbReference>
<dbReference type="InterPro" id="IPR027417">
    <property type="entry name" value="P-loop_NTPase"/>
</dbReference>
<accession>A0ABN8RWC2</accession>
<comment type="caution">
    <text evidence="2">The sequence shown here is derived from an EMBL/GenBank/DDBJ whole genome shotgun (WGS) entry which is preliminary data.</text>
</comment>
<keyword evidence="3" id="KW-1185">Reference proteome</keyword>
<dbReference type="PANTHER" id="PTHR26392:SF92">
    <property type="entry name" value="PROTEIN KINASE DOMAIN-CONTAINING PROTEIN"/>
    <property type="match status" value="1"/>
</dbReference>
<evidence type="ECO:0000313" key="3">
    <source>
        <dbReference type="Proteomes" id="UP001159405"/>
    </source>
</evidence>
<evidence type="ECO:0000313" key="2">
    <source>
        <dbReference type="EMBL" id="CAH3183612.1"/>
    </source>
</evidence>
<evidence type="ECO:0000259" key="1">
    <source>
        <dbReference type="Pfam" id="PF00350"/>
    </source>
</evidence>
<protein>
    <recommendedName>
        <fullName evidence="1">Dynamin N-terminal domain-containing protein</fullName>
    </recommendedName>
</protein>
<sequence length="163" mass="18029">LHVAGESGSGKSSLINLILGKELLPYAVLSTTSTICELKYGKDPRIVAHYKEKDPETGLPTRIIYLTECQAKTSEQGYLDQISPYVHVKGDRDKGSPFKKIELFWPHHLLEEGIVIIDSPGVGESAIMDEIVKQYLPQAFAFIYVINSINAGGVQKDRVSVKQ</sequence>
<organism evidence="2 3">
    <name type="scientific">Porites lobata</name>
    <dbReference type="NCBI Taxonomy" id="104759"/>
    <lineage>
        <taxon>Eukaryota</taxon>
        <taxon>Metazoa</taxon>
        <taxon>Cnidaria</taxon>
        <taxon>Anthozoa</taxon>
        <taxon>Hexacorallia</taxon>
        <taxon>Scleractinia</taxon>
        <taxon>Fungiina</taxon>
        <taxon>Poritidae</taxon>
        <taxon>Porites</taxon>
    </lineage>
</organism>
<dbReference type="Pfam" id="PF00350">
    <property type="entry name" value="Dynamin_N"/>
    <property type="match status" value="1"/>
</dbReference>
<dbReference type="SUPFAM" id="SSF52540">
    <property type="entry name" value="P-loop containing nucleoside triphosphate hydrolases"/>
    <property type="match status" value="1"/>
</dbReference>
<name>A0ABN8RWC2_9CNID</name>
<dbReference type="EMBL" id="CALNXK010000358">
    <property type="protein sequence ID" value="CAH3183612.1"/>
    <property type="molecule type" value="Genomic_DNA"/>
</dbReference>
<dbReference type="Gene3D" id="3.40.50.300">
    <property type="entry name" value="P-loop containing nucleotide triphosphate hydrolases"/>
    <property type="match status" value="1"/>
</dbReference>
<feature type="non-terminal residue" evidence="2">
    <location>
        <position position="163"/>
    </location>
</feature>
<dbReference type="InterPro" id="IPR045063">
    <property type="entry name" value="Dynamin_N"/>
</dbReference>
<feature type="non-terminal residue" evidence="2">
    <location>
        <position position="1"/>
    </location>
</feature>
<feature type="domain" description="Dynamin N-terminal" evidence="1">
    <location>
        <begin position="3"/>
        <end position="148"/>
    </location>
</feature>
<dbReference type="Proteomes" id="UP001159405">
    <property type="component" value="Unassembled WGS sequence"/>
</dbReference>